<dbReference type="FunFam" id="1.25.40.330:FF:000001">
    <property type="entry name" value="Adenylyl cyclase-associated protein"/>
    <property type="match status" value="1"/>
</dbReference>
<dbReference type="GO" id="GO:0005737">
    <property type="term" value="C:cytoplasm"/>
    <property type="evidence" value="ECO:0007669"/>
    <property type="project" value="TreeGrafter"/>
</dbReference>
<dbReference type="PANTHER" id="PTHR10652:SF0">
    <property type="entry name" value="ADENYLYL CYCLASE-ASSOCIATED PROTEIN"/>
    <property type="match status" value="1"/>
</dbReference>
<organism evidence="7 8">
    <name type="scientific">Saitoella complicata (strain BCRC 22490 / CBS 7301 / JCM 7358 / NBRC 10748 / NRRL Y-17804)</name>
    <dbReference type="NCBI Taxonomy" id="698492"/>
    <lineage>
        <taxon>Eukaryota</taxon>
        <taxon>Fungi</taxon>
        <taxon>Dikarya</taxon>
        <taxon>Ascomycota</taxon>
        <taxon>Taphrinomycotina</taxon>
        <taxon>Taphrinomycotina incertae sedis</taxon>
        <taxon>Saitoella</taxon>
    </lineage>
</organism>
<dbReference type="InterPro" id="IPR013992">
    <property type="entry name" value="Adenylate_cyclase-assoc_CAP_N"/>
</dbReference>
<dbReference type="InterPro" id="IPR018106">
    <property type="entry name" value="CAP_CS_N"/>
</dbReference>
<dbReference type="InterPro" id="IPR016098">
    <property type="entry name" value="CAP/MinC_C"/>
</dbReference>
<dbReference type="GO" id="GO:0007015">
    <property type="term" value="P:actin filament organization"/>
    <property type="evidence" value="ECO:0007669"/>
    <property type="project" value="TreeGrafter"/>
</dbReference>
<name>A0A0E9N8A6_SAICN</name>
<comment type="caution">
    <text evidence="7">The sequence shown here is derived from an EMBL/GenBank/DDBJ whole genome shotgun (WGS) entry which is preliminary data.</text>
</comment>
<feature type="compositionally biased region" description="Polar residues" evidence="5">
    <location>
        <begin position="76"/>
        <end position="93"/>
    </location>
</feature>
<reference evidence="7 8" key="2">
    <citation type="journal article" date="2014" name="J. Gen. Appl. Microbiol.">
        <title>The early diverging ascomycetous budding yeast Saitoella complicata has three histone deacetylases belonging to the Clr6, Hos2, and Rpd3 lineages.</title>
        <authorList>
            <person name="Nishida H."/>
            <person name="Matsumoto T."/>
            <person name="Kondo S."/>
            <person name="Hamamoto M."/>
            <person name="Yoshikawa H."/>
        </authorList>
    </citation>
    <scope>NUCLEOTIDE SEQUENCE [LARGE SCALE GENOMIC DNA]</scope>
    <source>
        <strain evidence="7 8">NRRL Y-17804</strain>
    </source>
</reference>
<feature type="domain" description="C-CAP/cofactor C-like" evidence="6">
    <location>
        <begin position="394"/>
        <end position="533"/>
    </location>
</feature>
<feature type="region of interest" description="Disordered" evidence="5">
    <location>
        <begin position="353"/>
        <end position="401"/>
    </location>
</feature>
<dbReference type="Gene3D" id="1.25.40.330">
    <property type="entry name" value="Adenylate cyclase-associated CAP, N-terminal domain"/>
    <property type="match status" value="1"/>
</dbReference>
<evidence type="ECO:0000256" key="4">
    <source>
        <dbReference type="RuleBase" id="RU000647"/>
    </source>
</evidence>
<dbReference type="SMART" id="SM00673">
    <property type="entry name" value="CARP"/>
    <property type="match status" value="2"/>
</dbReference>
<feature type="region of interest" description="Disordered" evidence="5">
    <location>
        <begin position="288"/>
        <end position="326"/>
    </location>
</feature>
<proteinExistence type="inferred from homology"/>
<dbReference type="STRING" id="698492.A0A0E9N8A6"/>
<evidence type="ECO:0000256" key="3">
    <source>
        <dbReference type="ARBA" id="ARBA00072052"/>
    </source>
</evidence>
<dbReference type="GO" id="GO:0008179">
    <property type="term" value="F:adenylate cyclase binding"/>
    <property type="evidence" value="ECO:0007669"/>
    <property type="project" value="TreeGrafter"/>
</dbReference>
<comment type="function">
    <text evidence="2">The N-terminal domain binds to adenylyl cyclase, thereby enabling adenylyl cyclase to be activated by upstream regulatory signals, such as Ras. The C-terminal domain is required for normal cellular morphology and growth control.</text>
</comment>
<feature type="compositionally biased region" description="Pro residues" evidence="5">
    <location>
        <begin position="305"/>
        <end position="317"/>
    </location>
</feature>
<reference evidence="7 8" key="3">
    <citation type="journal article" date="2015" name="Genome Announc.">
        <title>Draft Genome Sequence of the Archiascomycetous Yeast Saitoella complicata.</title>
        <authorList>
            <person name="Yamauchi K."/>
            <person name="Kondo S."/>
            <person name="Hamamoto M."/>
            <person name="Takahashi Y."/>
            <person name="Ogura Y."/>
            <person name="Hayashi T."/>
            <person name="Nishida H."/>
        </authorList>
    </citation>
    <scope>NUCLEOTIDE SEQUENCE [LARGE SCALE GENOMIC DNA]</scope>
    <source>
        <strain evidence="7 8">NRRL Y-17804</strain>
    </source>
</reference>
<dbReference type="InterPro" id="IPR006599">
    <property type="entry name" value="CARP_motif"/>
</dbReference>
<evidence type="ECO:0000259" key="6">
    <source>
        <dbReference type="PROSITE" id="PS51329"/>
    </source>
</evidence>
<dbReference type="InterPro" id="IPR017901">
    <property type="entry name" value="C-CAP_CF_C-like"/>
</dbReference>
<dbReference type="GO" id="GO:0019933">
    <property type="term" value="P:cAMP-mediated signaling"/>
    <property type="evidence" value="ECO:0007669"/>
    <property type="project" value="TreeGrafter"/>
</dbReference>
<dbReference type="PROSITE" id="PS51329">
    <property type="entry name" value="C_CAP_COFACTOR_C"/>
    <property type="match status" value="1"/>
</dbReference>
<dbReference type="SUPFAM" id="SSF69340">
    <property type="entry name" value="C-terminal domain of adenylylcyclase associated protein"/>
    <property type="match status" value="1"/>
</dbReference>
<dbReference type="InterPro" id="IPR036223">
    <property type="entry name" value="CAP_C_sf"/>
</dbReference>
<dbReference type="InterPro" id="IPR013912">
    <property type="entry name" value="Adenylate_cyclase-assoc_CAP_C"/>
</dbReference>
<feature type="region of interest" description="Disordered" evidence="5">
    <location>
        <begin position="55"/>
        <end position="98"/>
    </location>
</feature>
<keyword evidence="8" id="KW-1185">Reference proteome</keyword>
<reference evidence="7 8" key="1">
    <citation type="journal article" date="2011" name="J. Gen. Appl. Microbiol.">
        <title>Draft genome sequencing of the enigmatic yeast Saitoella complicata.</title>
        <authorList>
            <person name="Nishida H."/>
            <person name="Hamamoto M."/>
            <person name="Sugiyama J."/>
        </authorList>
    </citation>
    <scope>NUCLEOTIDE SEQUENCE [LARGE SCALE GENOMIC DNA]</scope>
    <source>
        <strain evidence="7 8">NRRL Y-17804</strain>
    </source>
</reference>
<dbReference type="InterPro" id="IPR036222">
    <property type="entry name" value="CAP_N_sf"/>
</dbReference>
<comment type="similarity">
    <text evidence="1 4">Belongs to the CAP family.</text>
</comment>
<evidence type="ECO:0000313" key="8">
    <source>
        <dbReference type="Proteomes" id="UP000033140"/>
    </source>
</evidence>
<dbReference type="GO" id="GO:0003779">
    <property type="term" value="F:actin binding"/>
    <property type="evidence" value="ECO:0007669"/>
    <property type="project" value="InterPro"/>
</dbReference>
<evidence type="ECO:0000256" key="2">
    <source>
        <dbReference type="ARBA" id="ARBA00054756"/>
    </source>
</evidence>
<evidence type="ECO:0000256" key="5">
    <source>
        <dbReference type="SAM" id="MobiDB-lite"/>
    </source>
</evidence>
<evidence type="ECO:0000313" key="7">
    <source>
        <dbReference type="EMBL" id="GAO46033.1"/>
    </source>
</evidence>
<evidence type="ECO:0000256" key="1">
    <source>
        <dbReference type="ARBA" id="ARBA00007659"/>
    </source>
</evidence>
<dbReference type="Pfam" id="PF08603">
    <property type="entry name" value="CAP_C"/>
    <property type="match status" value="1"/>
</dbReference>
<dbReference type="Gene3D" id="2.160.20.70">
    <property type="match status" value="1"/>
</dbReference>
<sequence>MNDDIVGDLNLLSHNPNDQMDLSGVNLTTIIKRLEAATSRLEDIADAGQSAMRITHEARQGVSDGSVVGERRESDSSLQPTESSRAGSLQSVPSEMPKEPIVVEEDPASVKAYDELFDIVREFVGYASEIGGEVKDQATSVDGIFEAQRAYLLLATKAKKPDMTSPAFAELLKPTQSPLQDVMNIREKNRASPFFNHLSAIAEGIPALGWVAVEPTPAPYVGDMRDSAQFYANRVIKDWKEKEGGSAHVKYVQTFLRLLSELQKYVKQWHTTGVAWNPKGEEASALLNKAAAPKAPAAPSAPAGGAPPPPPPPPPPGFFDAPAPAAAAPAADMNSVFAQLNQGEGITASLKKVDKSQMTHKNPSLRAASAVPDRAEGRKSPAPPAKPQALQQKPKKPAKKELDGTQWIIENWENVAEPMVIEAEINQTVFIVGCTGVTIQIKGKVNAVSVASCTKTNVVVDSLVSSFDLVKCKSFALQVLDKAPTIIADQCDSGLIYLSQQGLNVEILTSQCSSININVPGAGEDGDYAERAVPEQFKTVIKNGALETIVVEHAG</sequence>
<dbReference type="PROSITE" id="PS01089">
    <property type="entry name" value="CAP_2"/>
    <property type="match status" value="1"/>
</dbReference>
<dbReference type="PANTHER" id="PTHR10652">
    <property type="entry name" value="ADENYLYL CYCLASE-ASSOCIATED PROTEIN"/>
    <property type="match status" value="1"/>
</dbReference>
<dbReference type="OMA" id="KSQQTHK"/>
<dbReference type="EMBL" id="BACD03000002">
    <property type="protein sequence ID" value="GAO46033.1"/>
    <property type="molecule type" value="Genomic_DNA"/>
</dbReference>
<dbReference type="PROSITE" id="PS01088">
    <property type="entry name" value="CAP_1"/>
    <property type="match status" value="1"/>
</dbReference>
<dbReference type="InterPro" id="IPR053950">
    <property type="entry name" value="CAP_N"/>
</dbReference>
<dbReference type="SUPFAM" id="SSF101278">
    <property type="entry name" value="N-terminal domain of adenylylcyclase associated protein, CAP"/>
    <property type="match status" value="1"/>
</dbReference>
<dbReference type="AlphaFoldDB" id="A0A0E9N8A6"/>
<gene>
    <name evidence="7" type="ORF">G7K_0278-t1</name>
</gene>
<feature type="compositionally biased region" description="Low complexity" evidence="5">
    <location>
        <begin position="290"/>
        <end position="304"/>
    </location>
</feature>
<dbReference type="Pfam" id="PF01213">
    <property type="entry name" value="CAP_N-CM"/>
    <property type="match status" value="1"/>
</dbReference>
<dbReference type="Proteomes" id="UP000033140">
    <property type="component" value="Unassembled WGS sequence"/>
</dbReference>
<protein>
    <recommendedName>
        <fullName evidence="3 4">Adenylyl cyclase-associated protein</fullName>
    </recommendedName>
</protein>
<dbReference type="InterPro" id="IPR028417">
    <property type="entry name" value="CAP_CS_C"/>
</dbReference>
<dbReference type="InterPro" id="IPR001837">
    <property type="entry name" value="Adenylate_cyclase-assoc_CAP"/>
</dbReference>
<dbReference type="Pfam" id="PF21938">
    <property type="entry name" value="CAP_N"/>
    <property type="match status" value="1"/>
</dbReference>
<accession>A0A0E9N8A6</accession>